<keyword evidence="5" id="KW-0804">Transcription</keyword>
<evidence type="ECO:0000256" key="4">
    <source>
        <dbReference type="ARBA" id="ARBA00023159"/>
    </source>
</evidence>
<dbReference type="Gene3D" id="1.10.10.10">
    <property type="entry name" value="Winged helix-like DNA-binding domain superfamily/Winged helix DNA-binding domain"/>
    <property type="match status" value="1"/>
</dbReference>
<keyword evidence="7" id="KW-0614">Plasmid</keyword>
<evidence type="ECO:0000256" key="2">
    <source>
        <dbReference type="ARBA" id="ARBA00023015"/>
    </source>
</evidence>
<dbReference type="FunFam" id="1.10.10.10:FF:000001">
    <property type="entry name" value="LysR family transcriptional regulator"/>
    <property type="match status" value="1"/>
</dbReference>
<dbReference type="AlphaFoldDB" id="A0A1B1KHV4"/>
<dbReference type="GO" id="GO:0032993">
    <property type="term" value="C:protein-DNA complex"/>
    <property type="evidence" value="ECO:0007669"/>
    <property type="project" value="TreeGrafter"/>
</dbReference>
<dbReference type="PRINTS" id="PR00039">
    <property type="entry name" value="HTHLYSR"/>
</dbReference>
<evidence type="ECO:0000256" key="5">
    <source>
        <dbReference type="ARBA" id="ARBA00023163"/>
    </source>
</evidence>
<evidence type="ECO:0000313" key="7">
    <source>
        <dbReference type="EMBL" id="ANS32203.1"/>
    </source>
</evidence>
<keyword evidence="3" id="KW-0238">DNA-binding</keyword>
<dbReference type="InterPro" id="IPR005119">
    <property type="entry name" value="LysR_subst-bd"/>
</dbReference>
<dbReference type="CDD" id="cd08414">
    <property type="entry name" value="PBP2_LTTR_aromatics_like"/>
    <property type="match status" value="1"/>
</dbReference>
<dbReference type="Pfam" id="PF00126">
    <property type="entry name" value="HTH_1"/>
    <property type="match status" value="1"/>
</dbReference>
<sequence length="299" mass="32879">MMEDMDFSRRLLEQFVVVAEERHFTRAAERLSMSQPPLTQAIKRLEKSIGVPLLERSTRQVQLTPAGKAFALDARHLLDAQSSAAERARRIAQGAEGTLRLGFISGASYVSVPRLISMVHDNLPGLRIHLYQRTSAELADMVRSRRLDFAMVRAPLSDPEHLDIRFLHDEPLVCALPAEHDLASRDRIALADLQHQDFALPSATALPELTRLIYLGCRAGGFEPRDGGRADSLMGMLGLVASANCVCLVPREIRDGTVPGITYRPLAADAPRLQTLVIANAARDDALVDRVMTLVGHPA</sequence>
<dbReference type="Pfam" id="PF03466">
    <property type="entry name" value="LysR_substrate"/>
    <property type="match status" value="1"/>
</dbReference>
<gene>
    <name evidence="7" type="ORF">R1CP_38020</name>
</gene>
<feature type="domain" description="HTH lysR-type" evidence="6">
    <location>
        <begin position="10"/>
        <end position="64"/>
    </location>
</feature>
<reference evidence="7 8" key="1">
    <citation type="submission" date="2014-07" db="EMBL/GenBank/DDBJ databases">
        <authorList>
            <person name="Zhang J.E."/>
            <person name="Yang H."/>
            <person name="Guo J."/>
            <person name="Deng Z."/>
            <person name="Luo H."/>
            <person name="Luo M."/>
            <person name="Zhao B."/>
        </authorList>
    </citation>
    <scope>NUCLEOTIDE SEQUENCE [LARGE SCALE GENOMIC DNA]</scope>
    <source>
        <strain evidence="7 8">1CP</strain>
        <plasmid evidence="8">Plasmid pr1cp1</plasmid>
    </source>
</reference>
<proteinExistence type="inferred from homology"/>
<dbReference type="PANTHER" id="PTHR30346">
    <property type="entry name" value="TRANSCRIPTIONAL DUAL REGULATOR HCAR-RELATED"/>
    <property type="match status" value="1"/>
</dbReference>
<evidence type="ECO:0000259" key="6">
    <source>
        <dbReference type="PROSITE" id="PS50931"/>
    </source>
</evidence>
<evidence type="ECO:0000313" key="8">
    <source>
        <dbReference type="Proteomes" id="UP000186108"/>
    </source>
</evidence>
<keyword evidence="2" id="KW-0805">Transcription regulation</keyword>
<dbReference type="PROSITE" id="PS50931">
    <property type="entry name" value="HTH_LYSR"/>
    <property type="match status" value="1"/>
</dbReference>
<evidence type="ECO:0000256" key="3">
    <source>
        <dbReference type="ARBA" id="ARBA00023125"/>
    </source>
</evidence>
<evidence type="ECO:0000256" key="1">
    <source>
        <dbReference type="ARBA" id="ARBA00009437"/>
    </source>
</evidence>
<dbReference type="GO" id="GO:0003677">
    <property type="term" value="F:DNA binding"/>
    <property type="evidence" value="ECO:0007669"/>
    <property type="project" value="UniProtKB-KW"/>
</dbReference>
<protein>
    <submittedName>
        <fullName evidence="7">Bacterial regulatory helix-turn-helix protein, lysR family protein</fullName>
    </submittedName>
</protein>
<dbReference type="PATRIC" id="fig|37919.13.peg.8009"/>
<comment type="similarity">
    <text evidence="1">Belongs to the LysR transcriptional regulatory family.</text>
</comment>
<dbReference type="Gene3D" id="3.40.190.10">
    <property type="entry name" value="Periplasmic binding protein-like II"/>
    <property type="match status" value="2"/>
</dbReference>
<dbReference type="EMBL" id="CP009112">
    <property type="protein sequence ID" value="ANS32203.1"/>
    <property type="molecule type" value="Genomic_DNA"/>
</dbReference>
<dbReference type="InterPro" id="IPR036388">
    <property type="entry name" value="WH-like_DNA-bd_sf"/>
</dbReference>
<dbReference type="Proteomes" id="UP000186108">
    <property type="component" value="Plasmid pR1CP1"/>
</dbReference>
<dbReference type="SUPFAM" id="SSF46785">
    <property type="entry name" value="Winged helix' DNA-binding domain"/>
    <property type="match status" value="1"/>
</dbReference>
<dbReference type="InterPro" id="IPR036390">
    <property type="entry name" value="WH_DNA-bd_sf"/>
</dbReference>
<keyword evidence="4" id="KW-0010">Activator</keyword>
<dbReference type="InterPro" id="IPR000847">
    <property type="entry name" value="LysR_HTH_N"/>
</dbReference>
<accession>A0A1B1KHV4</accession>
<geneLocation type="plasmid" evidence="8">
    <name>pr1cp1</name>
</geneLocation>
<dbReference type="GO" id="GO:0003700">
    <property type="term" value="F:DNA-binding transcription factor activity"/>
    <property type="evidence" value="ECO:0007669"/>
    <property type="project" value="InterPro"/>
</dbReference>
<dbReference type="PANTHER" id="PTHR30346:SF30">
    <property type="entry name" value="SMALL NEUTRAL PROTEASE REGULATORY PROTEIN"/>
    <property type="match status" value="1"/>
</dbReference>
<organism evidence="7 8">
    <name type="scientific">Rhodococcus opacus</name>
    <name type="common">Nocardia opaca</name>
    <dbReference type="NCBI Taxonomy" id="37919"/>
    <lineage>
        <taxon>Bacteria</taxon>
        <taxon>Bacillati</taxon>
        <taxon>Actinomycetota</taxon>
        <taxon>Actinomycetes</taxon>
        <taxon>Mycobacteriales</taxon>
        <taxon>Nocardiaceae</taxon>
        <taxon>Rhodococcus</taxon>
    </lineage>
</organism>
<dbReference type="SUPFAM" id="SSF53850">
    <property type="entry name" value="Periplasmic binding protein-like II"/>
    <property type="match status" value="1"/>
</dbReference>
<name>A0A1B1KHV4_RHOOP</name>